<keyword evidence="1" id="KW-0472">Membrane</keyword>
<accession>A0A811KE16</accession>
<feature type="transmembrane region" description="Helical" evidence="1">
    <location>
        <begin position="46"/>
        <end position="70"/>
    </location>
</feature>
<name>A0A811KE16_9BILA</name>
<dbReference type="Proteomes" id="UP000783686">
    <property type="component" value="Unassembled WGS sequence"/>
</dbReference>
<evidence type="ECO:0000313" key="2">
    <source>
        <dbReference type="EMBL" id="CAD5214065.1"/>
    </source>
</evidence>
<keyword evidence="1" id="KW-1133">Transmembrane helix</keyword>
<dbReference type="Proteomes" id="UP000614601">
    <property type="component" value="Unassembled WGS sequence"/>
</dbReference>
<dbReference type="EMBL" id="CAJFCW020000003">
    <property type="protein sequence ID" value="CAG9102013.1"/>
    <property type="molecule type" value="Genomic_DNA"/>
</dbReference>
<organism evidence="2 3">
    <name type="scientific">Bursaphelenchus okinawaensis</name>
    <dbReference type="NCBI Taxonomy" id="465554"/>
    <lineage>
        <taxon>Eukaryota</taxon>
        <taxon>Metazoa</taxon>
        <taxon>Ecdysozoa</taxon>
        <taxon>Nematoda</taxon>
        <taxon>Chromadorea</taxon>
        <taxon>Rhabditida</taxon>
        <taxon>Tylenchina</taxon>
        <taxon>Tylenchomorpha</taxon>
        <taxon>Aphelenchoidea</taxon>
        <taxon>Aphelenchoididae</taxon>
        <taxon>Bursaphelenchus</taxon>
    </lineage>
</organism>
<gene>
    <name evidence="2" type="ORF">BOKJ2_LOCUS5406</name>
</gene>
<proteinExistence type="predicted"/>
<dbReference type="EMBL" id="CAJFDH010000003">
    <property type="protein sequence ID" value="CAD5214065.1"/>
    <property type="molecule type" value="Genomic_DNA"/>
</dbReference>
<sequence length="122" mass="13987">MVFNCSVEITQLDPWQLAQIYPPPTTTLAPIPRYITELENLFDMNTIIYCTVILVLFIMVLLMCCIPCCFKKRETVVSRKSSVKEFFLTSTEVDPEESLYGSLPSTRPTYIRNRPLDASIIV</sequence>
<evidence type="ECO:0000256" key="1">
    <source>
        <dbReference type="SAM" id="Phobius"/>
    </source>
</evidence>
<keyword evidence="3" id="KW-1185">Reference proteome</keyword>
<reference evidence="2" key="1">
    <citation type="submission" date="2020-09" db="EMBL/GenBank/DDBJ databases">
        <authorList>
            <person name="Kikuchi T."/>
        </authorList>
    </citation>
    <scope>NUCLEOTIDE SEQUENCE</scope>
    <source>
        <strain evidence="2">SH1</strain>
    </source>
</reference>
<keyword evidence="1" id="KW-0812">Transmembrane</keyword>
<protein>
    <submittedName>
        <fullName evidence="2">Uncharacterized protein</fullName>
    </submittedName>
</protein>
<comment type="caution">
    <text evidence="2">The sequence shown here is derived from an EMBL/GenBank/DDBJ whole genome shotgun (WGS) entry which is preliminary data.</text>
</comment>
<evidence type="ECO:0000313" key="3">
    <source>
        <dbReference type="Proteomes" id="UP000614601"/>
    </source>
</evidence>
<dbReference type="AlphaFoldDB" id="A0A811KE16"/>